<dbReference type="GO" id="GO:0004743">
    <property type="term" value="F:pyruvate kinase activity"/>
    <property type="evidence" value="ECO:0007669"/>
    <property type="project" value="UniProtKB-EC"/>
</dbReference>
<dbReference type="Gene3D" id="2.40.33.10">
    <property type="entry name" value="PK beta-barrel domain-like"/>
    <property type="match status" value="1"/>
</dbReference>
<evidence type="ECO:0000256" key="1">
    <source>
        <dbReference type="ARBA" id="ARBA00004997"/>
    </source>
</evidence>
<keyword evidence="8" id="KW-0067">ATP-binding</keyword>
<dbReference type="SUPFAM" id="SSF50800">
    <property type="entry name" value="PK beta-barrel domain-like"/>
    <property type="match status" value="1"/>
</dbReference>
<accession>X1S5L2</accession>
<dbReference type="InterPro" id="IPR011037">
    <property type="entry name" value="Pyrv_Knase-like_insert_dom_sf"/>
</dbReference>
<feature type="non-terminal residue" evidence="13">
    <location>
        <position position="1"/>
    </location>
</feature>
<dbReference type="GO" id="GO:0005524">
    <property type="term" value="F:ATP binding"/>
    <property type="evidence" value="ECO:0007669"/>
    <property type="project" value="UniProtKB-KW"/>
</dbReference>
<dbReference type="FunFam" id="2.40.33.10:FF:000001">
    <property type="entry name" value="Pyruvate kinase"/>
    <property type="match status" value="1"/>
</dbReference>
<proteinExistence type="inferred from homology"/>
<dbReference type="SUPFAM" id="SSF51621">
    <property type="entry name" value="Phosphoenolpyruvate/pyruvate domain"/>
    <property type="match status" value="1"/>
</dbReference>
<dbReference type="Pfam" id="PF00224">
    <property type="entry name" value="PK"/>
    <property type="match status" value="1"/>
</dbReference>
<keyword evidence="7" id="KW-0418">Kinase</keyword>
<dbReference type="UniPathway" id="UPA00109">
    <property type="reaction ID" value="UER00188"/>
</dbReference>
<dbReference type="InterPro" id="IPR015813">
    <property type="entry name" value="Pyrv/PenolPyrv_kinase-like_dom"/>
</dbReference>
<comment type="caution">
    <text evidence="13">The sequence shown here is derived from an EMBL/GenBank/DDBJ whole genome shotgun (WGS) entry which is preliminary data.</text>
</comment>
<keyword evidence="6" id="KW-0547">Nucleotide-binding</keyword>
<evidence type="ECO:0000313" key="13">
    <source>
        <dbReference type="EMBL" id="GAI88332.1"/>
    </source>
</evidence>
<evidence type="ECO:0000256" key="3">
    <source>
        <dbReference type="ARBA" id="ARBA00012142"/>
    </source>
</evidence>
<evidence type="ECO:0000256" key="2">
    <source>
        <dbReference type="ARBA" id="ARBA00008663"/>
    </source>
</evidence>
<dbReference type="GO" id="GO:0016301">
    <property type="term" value="F:kinase activity"/>
    <property type="evidence" value="ECO:0007669"/>
    <property type="project" value="UniProtKB-KW"/>
</dbReference>
<evidence type="ECO:0000256" key="11">
    <source>
        <dbReference type="ARBA" id="ARBA00023317"/>
    </source>
</evidence>
<keyword evidence="9" id="KW-0460">Magnesium</keyword>
<gene>
    <name evidence="13" type="ORF">S12H4_37772</name>
</gene>
<dbReference type="PRINTS" id="PR01050">
    <property type="entry name" value="PYRUVTKNASE"/>
</dbReference>
<dbReference type="PANTHER" id="PTHR11817">
    <property type="entry name" value="PYRUVATE KINASE"/>
    <property type="match status" value="1"/>
</dbReference>
<dbReference type="InterPro" id="IPR001697">
    <property type="entry name" value="Pyr_Knase"/>
</dbReference>
<evidence type="ECO:0000256" key="4">
    <source>
        <dbReference type="ARBA" id="ARBA00022679"/>
    </source>
</evidence>
<dbReference type="InterPro" id="IPR015793">
    <property type="entry name" value="Pyrv_Knase_brl"/>
</dbReference>
<dbReference type="InterPro" id="IPR018209">
    <property type="entry name" value="Pyrv_Knase_AS"/>
</dbReference>
<evidence type="ECO:0000256" key="5">
    <source>
        <dbReference type="ARBA" id="ARBA00022723"/>
    </source>
</evidence>
<dbReference type="InterPro" id="IPR015806">
    <property type="entry name" value="Pyrv_Knase_insert_dom_sf"/>
</dbReference>
<dbReference type="EC" id="2.7.1.40" evidence="3"/>
<sequence>ARINTSHSDSEEVIEIVEKIRRVSKEFKRNTAIILDLQGPKIRVGDLKNKIRLERKQKVIFAVADNCDSSHSGINNIIKVTYDKFIEDIKKGSCIFIDDGLIECKVLDINIPKKSAVCEVITGGLLSSNKGINLPGVHISAASVTKKDLEFLNLGLKLEVDFIAQSFVRNSYDIEKIKRIISGKKSHAMVIAKIEKHEAVENFDSILNSADAVMIARGDLGIEMNAEEIPNIQKRIIKKANISGKPVITATQMLDSMMRNPRPTRA</sequence>
<keyword evidence="5" id="KW-0479">Metal-binding</keyword>
<name>X1S5L2_9ZZZZ</name>
<reference evidence="13" key="1">
    <citation type="journal article" date="2014" name="Front. Microbiol.">
        <title>High frequency of phylogenetically diverse reductive dehalogenase-homologous genes in deep subseafloor sedimentary metagenomes.</title>
        <authorList>
            <person name="Kawai M."/>
            <person name="Futagami T."/>
            <person name="Toyoda A."/>
            <person name="Takaki Y."/>
            <person name="Nishi S."/>
            <person name="Hori S."/>
            <person name="Arai W."/>
            <person name="Tsubouchi T."/>
            <person name="Morono Y."/>
            <person name="Uchiyama I."/>
            <person name="Ito T."/>
            <person name="Fujiyama A."/>
            <person name="Inagaki F."/>
            <person name="Takami H."/>
        </authorList>
    </citation>
    <scope>NUCLEOTIDE SEQUENCE</scope>
    <source>
        <strain evidence="13">Expedition CK06-06</strain>
    </source>
</reference>
<dbReference type="AlphaFoldDB" id="X1S5L2"/>
<dbReference type="NCBIfam" id="TIGR01064">
    <property type="entry name" value="pyruv_kin"/>
    <property type="match status" value="1"/>
</dbReference>
<dbReference type="EMBL" id="BARW01022675">
    <property type="protein sequence ID" value="GAI88332.1"/>
    <property type="molecule type" value="Genomic_DNA"/>
</dbReference>
<dbReference type="InterPro" id="IPR040442">
    <property type="entry name" value="Pyrv_kinase-like_dom_sf"/>
</dbReference>
<protein>
    <recommendedName>
        <fullName evidence="3">pyruvate kinase</fullName>
        <ecNumber evidence="3">2.7.1.40</ecNumber>
    </recommendedName>
</protein>
<keyword evidence="4" id="KW-0808">Transferase</keyword>
<evidence type="ECO:0000256" key="8">
    <source>
        <dbReference type="ARBA" id="ARBA00022840"/>
    </source>
</evidence>
<evidence type="ECO:0000256" key="6">
    <source>
        <dbReference type="ARBA" id="ARBA00022741"/>
    </source>
</evidence>
<dbReference type="Gene3D" id="3.20.20.60">
    <property type="entry name" value="Phosphoenolpyruvate-binding domains"/>
    <property type="match status" value="1"/>
</dbReference>
<comment type="pathway">
    <text evidence="1">Carbohydrate degradation; glycolysis; pyruvate from D-glyceraldehyde 3-phosphate: step 5/5.</text>
</comment>
<feature type="non-terminal residue" evidence="13">
    <location>
        <position position="266"/>
    </location>
</feature>
<keyword evidence="10" id="KW-0324">Glycolysis</keyword>
<dbReference type="GO" id="GO:0030955">
    <property type="term" value="F:potassium ion binding"/>
    <property type="evidence" value="ECO:0007669"/>
    <property type="project" value="InterPro"/>
</dbReference>
<evidence type="ECO:0000256" key="7">
    <source>
        <dbReference type="ARBA" id="ARBA00022777"/>
    </source>
</evidence>
<dbReference type="PROSITE" id="PS00110">
    <property type="entry name" value="PYRUVATE_KINASE"/>
    <property type="match status" value="1"/>
</dbReference>
<evidence type="ECO:0000259" key="12">
    <source>
        <dbReference type="Pfam" id="PF00224"/>
    </source>
</evidence>
<keyword evidence="11" id="KW-0670">Pyruvate</keyword>
<comment type="similarity">
    <text evidence="2">Belongs to the pyruvate kinase family.</text>
</comment>
<dbReference type="GO" id="GO:0000287">
    <property type="term" value="F:magnesium ion binding"/>
    <property type="evidence" value="ECO:0007669"/>
    <property type="project" value="InterPro"/>
</dbReference>
<evidence type="ECO:0000256" key="9">
    <source>
        <dbReference type="ARBA" id="ARBA00022842"/>
    </source>
</evidence>
<organism evidence="13">
    <name type="scientific">marine sediment metagenome</name>
    <dbReference type="NCBI Taxonomy" id="412755"/>
    <lineage>
        <taxon>unclassified sequences</taxon>
        <taxon>metagenomes</taxon>
        <taxon>ecological metagenomes</taxon>
    </lineage>
</organism>
<feature type="domain" description="Pyruvate kinase barrel" evidence="12">
    <location>
        <begin position="1"/>
        <end position="266"/>
    </location>
</feature>
<evidence type="ECO:0000256" key="10">
    <source>
        <dbReference type="ARBA" id="ARBA00023152"/>
    </source>
</evidence>